<evidence type="ECO:0000256" key="5">
    <source>
        <dbReference type="ARBA" id="ARBA00044677"/>
    </source>
</evidence>
<comment type="caution">
    <text evidence="8">The sequence shown here is derived from an EMBL/GenBank/DDBJ whole genome shotgun (WGS) entry which is preliminary data.</text>
</comment>
<evidence type="ECO:0000256" key="1">
    <source>
        <dbReference type="ARBA" id="ARBA00009762"/>
    </source>
</evidence>
<reference evidence="8 9" key="1">
    <citation type="journal article" date="2023" name="Nucleic Acids Res.">
        <title>The hologenome of Daphnia magna reveals possible DNA methylation and microbiome-mediated evolution of the host genome.</title>
        <authorList>
            <person name="Chaturvedi A."/>
            <person name="Li X."/>
            <person name="Dhandapani V."/>
            <person name="Marshall H."/>
            <person name="Kissane S."/>
            <person name="Cuenca-Cambronero M."/>
            <person name="Asole G."/>
            <person name="Calvet F."/>
            <person name="Ruiz-Romero M."/>
            <person name="Marangio P."/>
            <person name="Guigo R."/>
            <person name="Rago D."/>
            <person name="Mirbahai L."/>
            <person name="Eastwood N."/>
            <person name="Colbourne J.K."/>
            <person name="Zhou J."/>
            <person name="Mallon E."/>
            <person name="Orsini L."/>
        </authorList>
    </citation>
    <scope>NUCLEOTIDE SEQUENCE [LARGE SCALE GENOMIC DNA]</scope>
    <source>
        <strain evidence="8">LRV0_1</strain>
    </source>
</reference>
<evidence type="ECO:0000256" key="6">
    <source>
        <dbReference type="ARBA" id="ARBA00044768"/>
    </source>
</evidence>
<keyword evidence="3" id="KW-0239">DNA-directed DNA polymerase</keyword>
<evidence type="ECO:0000313" key="8">
    <source>
        <dbReference type="EMBL" id="KAK4014630.1"/>
    </source>
</evidence>
<keyword evidence="3" id="KW-0548">Nucleotidyltransferase</keyword>
<evidence type="ECO:0000313" key="9">
    <source>
        <dbReference type="Proteomes" id="UP001234178"/>
    </source>
</evidence>
<gene>
    <name evidence="8" type="ORF">OUZ56_027148</name>
</gene>
<evidence type="ECO:0000256" key="2">
    <source>
        <dbReference type="ARBA" id="ARBA00012417"/>
    </source>
</evidence>
<proteinExistence type="inferred from homology"/>
<organism evidence="8 9">
    <name type="scientific">Daphnia magna</name>
    <dbReference type="NCBI Taxonomy" id="35525"/>
    <lineage>
        <taxon>Eukaryota</taxon>
        <taxon>Metazoa</taxon>
        <taxon>Ecdysozoa</taxon>
        <taxon>Arthropoda</taxon>
        <taxon>Crustacea</taxon>
        <taxon>Branchiopoda</taxon>
        <taxon>Diplostraca</taxon>
        <taxon>Cladocera</taxon>
        <taxon>Anomopoda</taxon>
        <taxon>Daphniidae</taxon>
        <taxon>Daphnia</taxon>
    </lineage>
</organism>
<evidence type="ECO:0000256" key="7">
    <source>
        <dbReference type="ARBA" id="ARBA00047303"/>
    </source>
</evidence>
<dbReference type="PANTHER" id="PTHR31399">
    <property type="entry name" value="DNA-DIRECTED PRIMASE / POLYMERASE PROTEIN"/>
    <property type="match status" value="1"/>
</dbReference>
<comment type="catalytic activity">
    <reaction evidence="7">
        <text>DNA(n) + a 2'-deoxyribonucleoside 5'-triphosphate = DNA(n+1) + diphosphate</text>
        <dbReference type="Rhea" id="RHEA:22508"/>
        <dbReference type="Rhea" id="RHEA-COMP:17339"/>
        <dbReference type="Rhea" id="RHEA-COMP:17340"/>
        <dbReference type="ChEBI" id="CHEBI:33019"/>
        <dbReference type="ChEBI" id="CHEBI:61560"/>
        <dbReference type="ChEBI" id="CHEBI:173112"/>
        <dbReference type="EC" id="2.7.7.7"/>
    </reaction>
    <physiologicalReaction direction="left-to-right" evidence="7">
        <dbReference type="Rhea" id="RHEA:22509"/>
    </physiologicalReaction>
</comment>
<protein>
    <recommendedName>
        <fullName evidence="4">DNA-directed primase/polymerase protein</fullName>
        <ecNumber evidence="6">2.7.7.102</ecNumber>
        <ecNumber evidence="2">2.7.7.7</ecNumber>
    </recommendedName>
</protein>
<name>A0ABQ9ZNW8_9CRUS</name>
<dbReference type="EC" id="2.7.7.7" evidence="2"/>
<evidence type="ECO:0000256" key="4">
    <source>
        <dbReference type="ARBA" id="ARBA00026139"/>
    </source>
</evidence>
<accession>A0ABQ9ZNW8</accession>
<keyword evidence="9" id="KW-1185">Reference proteome</keyword>
<dbReference type="PANTHER" id="PTHR31399:SF0">
    <property type="entry name" value="DNA-DIRECTED PRIMASE_POLYMERASE PROTEIN"/>
    <property type="match status" value="1"/>
</dbReference>
<keyword evidence="3" id="KW-0808">Transferase</keyword>
<dbReference type="EC" id="2.7.7.102" evidence="6"/>
<dbReference type="Pfam" id="PF03121">
    <property type="entry name" value="Herpes_UL52"/>
    <property type="match status" value="1"/>
</dbReference>
<comment type="similarity">
    <text evidence="1">Belongs to the eukaryotic-type primase small subunit family.</text>
</comment>
<sequence>MSVNFPVSSFYPKKGCKRLLEIEIKLERGVSEAKKKPLPPRLTSSLQGHPPDWKIFHKQAEALEYAKQRGSGLMTFSFEEQVPGSEGRRKYVVTHPTNMWKNHISRPPDQRCSYEVIPAESQCKLYFDLEFNKLANPMRDGSKMVETLLEACSWALEEVFNLQVRKCDVLILDATTTNKFSQHLIYQNPNIFFKDNFHVGNFVKHLMMLVKDCNIPNIDVNDQRDLFVKNDKGESVSFCDLAVYTKNRNFRLFLASKFEKKVPLLIAKTNTYLPDRTRYSTEDWPIDEAAIFSSSLITYFGNDQQLGAQEEEQLLTFGNKQLDELMPVNSSNNTTHVDLAKDPSLNGYKSSPWIEIDRFVTELIAPAGTIRQWIYFEKTETIVYHIHGNRFCSTIGREHKRNHIKYVVNLPNATYYQSCFDPDCANSRPPPQPIPPERLPWYNLLTDSTPFDIVS</sequence>
<dbReference type="InterPro" id="IPR044917">
    <property type="entry name" value="PRIMPOL"/>
</dbReference>
<dbReference type="Proteomes" id="UP001234178">
    <property type="component" value="Unassembled WGS sequence"/>
</dbReference>
<evidence type="ECO:0000256" key="3">
    <source>
        <dbReference type="ARBA" id="ARBA00022932"/>
    </source>
</evidence>
<dbReference type="EMBL" id="JAOYFB010000004">
    <property type="protein sequence ID" value="KAK4014630.1"/>
    <property type="molecule type" value="Genomic_DNA"/>
</dbReference>
<comment type="catalytic activity">
    <reaction evidence="5">
        <text>ssDNA + n NTP = ssDNA/pppN(pN)n-1 hybrid + (n-1) diphosphate.</text>
        <dbReference type="EC" id="2.7.7.102"/>
    </reaction>
</comment>